<keyword evidence="3" id="KW-1185">Reference proteome</keyword>
<dbReference type="Proteomes" id="UP000827721">
    <property type="component" value="Unassembled WGS sequence"/>
</dbReference>
<gene>
    <name evidence="2" type="ORF">JRO89_XS12G0187400</name>
</gene>
<name>A0ABQ8HD13_9ROSI</name>
<feature type="compositionally biased region" description="Acidic residues" evidence="1">
    <location>
        <begin position="151"/>
        <end position="163"/>
    </location>
</feature>
<evidence type="ECO:0000256" key="1">
    <source>
        <dbReference type="SAM" id="MobiDB-lite"/>
    </source>
</evidence>
<feature type="region of interest" description="Disordered" evidence="1">
    <location>
        <begin position="137"/>
        <end position="179"/>
    </location>
</feature>
<dbReference type="EMBL" id="JAFEMO010000012">
    <property type="protein sequence ID" value="KAH7554391.1"/>
    <property type="molecule type" value="Genomic_DNA"/>
</dbReference>
<reference evidence="2 3" key="1">
    <citation type="submission" date="2021-02" db="EMBL/GenBank/DDBJ databases">
        <title>Plant Genome Project.</title>
        <authorList>
            <person name="Zhang R.-G."/>
        </authorList>
    </citation>
    <scope>NUCLEOTIDE SEQUENCE [LARGE SCALE GENOMIC DNA]</scope>
    <source>
        <tissue evidence="2">Leaves</tissue>
    </source>
</reference>
<accession>A0ABQ8HD13</accession>
<comment type="caution">
    <text evidence="2">The sequence shown here is derived from an EMBL/GenBank/DDBJ whole genome shotgun (WGS) entry which is preliminary data.</text>
</comment>
<protein>
    <submittedName>
        <fullName evidence="2">Uncharacterized protein</fullName>
    </submittedName>
</protein>
<sequence length="195" mass="22250">MPVHGVTETTLKLGSWQGNCSMMVVFLGDFDLIFCIEFFMKAKVTLMPYLRGIFIEDEQNSCFIQTEKSGTRDSKKGKGGYVAALAALQFTFLEHLKQQAEVDLSYTKLRQKVQQKRAPPVIRKEFDKQIEKMLNHRSVGESRKLRQQVDQNDDGSERDEDQETIPKGQDPQPQILVPQGKDRILVAMADIRVSL</sequence>
<evidence type="ECO:0000313" key="2">
    <source>
        <dbReference type="EMBL" id="KAH7554391.1"/>
    </source>
</evidence>
<evidence type="ECO:0000313" key="3">
    <source>
        <dbReference type="Proteomes" id="UP000827721"/>
    </source>
</evidence>
<proteinExistence type="predicted"/>
<organism evidence="2 3">
    <name type="scientific">Xanthoceras sorbifolium</name>
    <dbReference type="NCBI Taxonomy" id="99658"/>
    <lineage>
        <taxon>Eukaryota</taxon>
        <taxon>Viridiplantae</taxon>
        <taxon>Streptophyta</taxon>
        <taxon>Embryophyta</taxon>
        <taxon>Tracheophyta</taxon>
        <taxon>Spermatophyta</taxon>
        <taxon>Magnoliopsida</taxon>
        <taxon>eudicotyledons</taxon>
        <taxon>Gunneridae</taxon>
        <taxon>Pentapetalae</taxon>
        <taxon>rosids</taxon>
        <taxon>malvids</taxon>
        <taxon>Sapindales</taxon>
        <taxon>Sapindaceae</taxon>
        <taxon>Xanthoceroideae</taxon>
        <taxon>Xanthoceras</taxon>
    </lineage>
</organism>